<feature type="domain" description="PurM-like C-terminal" evidence="4">
    <location>
        <begin position="151"/>
        <end position="297"/>
    </location>
</feature>
<evidence type="ECO:0000313" key="5">
    <source>
        <dbReference type="EMBL" id="MDM7858860.1"/>
    </source>
</evidence>
<dbReference type="PIRSF" id="PIRSF005303">
    <property type="entry name" value="Thiam_monoph_kin"/>
    <property type="match status" value="1"/>
</dbReference>
<dbReference type="GO" id="GO:0009030">
    <property type="term" value="F:thiamine-phosphate kinase activity"/>
    <property type="evidence" value="ECO:0007669"/>
    <property type="project" value="UniProtKB-EC"/>
</dbReference>
<dbReference type="InterPro" id="IPR036921">
    <property type="entry name" value="PurM-like_N_sf"/>
</dbReference>
<keyword evidence="2" id="KW-0067">ATP-binding</keyword>
<comment type="catalytic activity">
    <reaction evidence="2">
        <text>thiamine phosphate + ATP = thiamine diphosphate + ADP</text>
        <dbReference type="Rhea" id="RHEA:15913"/>
        <dbReference type="ChEBI" id="CHEBI:30616"/>
        <dbReference type="ChEBI" id="CHEBI:37575"/>
        <dbReference type="ChEBI" id="CHEBI:58937"/>
        <dbReference type="ChEBI" id="CHEBI:456216"/>
        <dbReference type="EC" id="2.7.4.16"/>
    </reaction>
</comment>
<feature type="binding site" evidence="2">
    <location>
        <position position="46"/>
    </location>
    <ligand>
        <name>Mg(2+)</name>
        <dbReference type="ChEBI" id="CHEBI:18420"/>
        <label>1</label>
    </ligand>
</feature>
<dbReference type="InterPro" id="IPR010918">
    <property type="entry name" value="PurM-like_C_dom"/>
</dbReference>
<feature type="binding site" evidence="2">
    <location>
        <position position="75"/>
    </location>
    <ligand>
        <name>Mg(2+)</name>
        <dbReference type="ChEBI" id="CHEBI:18420"/>
        <label>2</label>
    </ligand>
</feature>
<comment type="pathway">
    <text evidence="2">Cofactor biosynthesis; thiamine diphosphate biosynthesis; thiamine diphosphate from thiamine phosphate: step 1/1.</text>
</comment>
<proteinExistence type="inferred from homology"/>
<keyword evidence="1 2" id="KW-0784">Thiamine biosynthesis</keyword>
<keyword evidence="2" id="KW-0460">Magnesium</keyword>
<dbReference type="InterPro" id="IPR016188">
    <property type="entry name" value="PurM-like_N"/>
</dbReference>
<feature type="binding site" evidence="2">
    <location>
        <position position="146"/>
    </location>
    <ligand>
        <name>ATP</name>
        <dbReference type="ChEBI" id="CHEBI:30616"/>
    </ligand>
</feature>
<comment type="caution">
    <text evidence="5">The sequence shown here is derived from an EMBL/GenBank/DDBJ whole genome shotgun (WGS) entry which is preliminary data.</text>
</comment>
<feature type="binding site" evidence="2">
    <location>
        <position position="45"/>
    </location>
    <ligand>
        <name>Mg(2+)</name>
        <dbReference type="ChEBI" id="CHEBI:18420"/>
        <label>4</label>
    </ligand>
</feature>
<evidence type="ECO:0000256" key="1">
    <source>
        <dbReference type="ARBA" id="ARBA00022977"/>
    </source>
</evidence>
<feature type="binding site" evidence="2">
    <location>
        <position position="261"/>
    </location>
    <ligand>
        <name>substrate</name>
    </ligand>
</feature>
<feature type="domain" description="PurM-like N-terminal" evidence="3">
    <location>
        <begin position="28"/>
        <end position="138"/>
    </location>
</feature>
<dbReference type="EMBL" id="JAUCDY010000018">
    <property type="protein sequence ID" value="MDM7858860.1"/>
    <property type="molecule type" value="Genomic_DNA"/>
</dbReference>
<dbReference type="HAMAP" id="MF_02128">
    <property type="entry name" value="TMP_kinase"/>
    <property type="match status" value="1"/>
</dbReference>
<dbReference type="Pfam" id="PF02769">
    <property type="entry name" value="AIRS_C"/>
    <property type="match status" value="1"/>
</dbReference>
<comment type="similarity">
    <text evidence="2">Belongs to the thiamine-monophosphate kinase family.</text>
</comment>
<dbReference type="Proteomes" id="UP001241056">
    <property type="component" value="Unassembled WGS sequence"/>
</dbReference>
<keyword evidence="2" id="KW-0479">Metal-binding</keyword>
<keyword evidence="2 5" id="KW-0808">Transferase</keyword>
<organism evidence="5 6">
    <name type="scientific">Thiopseudomonas acetoxidans</name>
    <dbReference type="NCBI Taxonomy" id="3041622"/>
    <lineage>
        <taxon>Bacteria</taxon>
        <taxon>Pseudomonadati</taxon>
        <taxon>Pseudomonadota</taxon>
        <taxon>Gammaproteobacteria</taxon>
        <taxon>Pseudomonadales</taxon>
        <taxon>Pseudomonadaceae</taxon>
        <taxon>Thiopseudomonas</taxon>
    </lineage>
</organism>
<dbReference type="Pfam" id="PF00586">
    <property type="entry name" value="AIRS"/>
    <property type="match status" value="1"/>
</dbReference>
<evidence type="ECO:0000259" key="3">
    <source>
        <dbReference type="Pfam" id="PF00586"/>
    </source>
</evidence>
<comment type="function">
    <text evidence="2">Catalyzes the ATP-dependent phosphorylation of thiamine-monophosphate (TMP) to form thiamine-pyrophosphate (TPP), the active form of vitamin B1.</text>
</comment>
<protein>
    <recommendedName>
        <fullName evidence="2">Thiamine-monophosphate kinase</fullName>
        <shortName evidence="2">TMP kinase</shortName>
        <shortName evidence="2">Thiamine-phosphate kinase</shortName>
        <ecNumber evidence="2">2.7.4.16</ecNumber>
    </recommendedName>
</protein>
<dbReference type="PANTHER" id="PTHR30270">
    <property type="entry name" value="THIAMINE-MONOPHOSPHATE KINASE"/>
    <property type="match status" value="1"/>
</dbReference>
<dbReference type="Gene3D" id="3.30.1330.10">
    <property type="entry name" value="PurM-like, N-terminal domain"/>
    <property type="match status" value="1"/>
</dbReference>
<feature type="binding site" evidence="2">
    <location>
        <position position="30"/>
    </location>
    <ligand>
        <name>Mg(2+)</name>
        <dbReference type="ChEBI" id="CHEBI:18420"/>
        <label>4</label>
    </ligand>
</feature>
<dbReference type="RefSeq" id="WP_289411745.1">
    <property type="nucleotide sequence ID" value="NZ_JAUCDY010000018.1"/>
</dbReference>
<evidence type="ECO:0000256" key="2">
    <source>
        <dbReference type="HAMAP-Rule" id="MF_02128"/>
    </source>
</evidence>
<dbReference type="SUPFAM" id="SSF55326">
    <property type="entry name" value="PurM N-terminal domain-like"/>
    <property type="match status" value="1"/>
</dbReference>
<dbReference type="InterPro" id="IPR006283">
    <property type="entry name" value="ThiL-like"/>
</dbReference>
<feature type="binding site" evidence="2">
    <location>
        <position position="214"/>
    </location>
    <ligand>
        <name>Mg(2+)</name>
        <dbReference type="ChEBI" id="CHEBI:18420"/>
        <label>5</label>
    </ligand>
</feature>
<feature type="binding site" evidence="2">
    <location>
        <position position="313"/>
    </location>
    <ligand>
        <name>substrate</name>
    </ligand>
</feature>
<feature type="binding site" evidence="2">
    <location>
        <position position="47"/>
    </location>
    <ligand>
        <name>Mg(2+)</name>
        <dbReference type="ChEBI" id="CHEBI:18420"/>
        <label>2</label>
    </ligand>
</feature>
<feature type="binding site" evidence="2">
    <location>
        <position position="122"/>
    </location>
    <ligand>
        <name>Mg(2+)</name>
        <dbReference type="ChEBI" id="CHEBI:18420"/>
        <label>1</label>
    </ligand>
</feature>
<feature type="binding site" evidence="2">
    <location>
        <begin position="121"/>
        <end position="122"/>
    </location>
    <ligand>
        <name>ATP</name>
        <dbReference type="ChEBI" id="CHEBI:30616"/>
    </ligand>
</feature>
<dbReference type="SUPFAM" id="SSF56042">
    <property type="entry name" value="PurM C-terminal domain-like"/>
    <property type="match status" value="1"/>
</dbReference>
<comment type="miscellaneous">
    <text evidence="2">Reaction mechanism of ThiL seems to utilize a direct, inline transfer of the gamma-phosphate of ATP to TMP rather than a phosphorylated enzyme intermediate.</text>
</comment>
<feature type="binding site" evidence="2">
    <location>
        <position position="54"/>
    </location>
    <ligand>
        <name>substrate</name>
    </ligand>
</feature>
<keyword evidence="2" id="KW-0547">Nucleotide-binding</keyword>
<feature type="binding site" evidence="2">
    <location>
        <position position="75"/>
    </location>
    <ligand>
        <name>Mg(2+)</name>
        <dbReference type="ChEBI" id="CHEBI:18420"/>
        <label>4</label>
    </ligand>
</feature>
<dbReference type="InterPro" id="IPR036676">
    <property type="entry name" value="PurM-like_C_sf"/>
</dbReference>
<name>A0ABT7SRS8_9GAMM</name>
<reference evidence="5 6" key="1">
    <citation type="submission" date="2023-06" db="EMBL/GenBank/DDBJ databases">
        <title>Thiopseudomonas sp. CY1220 draft genome sequence.</title>
        <authorList>
            <person name="Zhao G."/>
            <person name="An M."/>
        </authorList>
    </citation>
    <scope>NUCLEOTIDE SEQUENCE [LARGE SCALE GENOMIC DNA]</scope>
    <source>
        <strain evidence="5 6">CY1220</strain>
    </source>
</reference>
<feature type="binding site" evidence="2">
    <location>
        <position position="47"/>
    </location>
    <ligand>
        <name>Mg(2+)</name>
        <dbReference type="ChEBI" id="CHEBI:18420"/>
        <label>1</label>
    </ligand>
</feature>
<dbReference type="CDD" id="cd02194">
    <property type="entry name" value="ThiL"/>
    <property type="match status" value="1"/>
</dbReference>
<feature type="binding site" evidence="2">
    <location>
        <position position="211"/>
    </location>
    <ligand>
        <name>Mg(2+)</name>
        <dbReference type="ChEBI" id="CHEBI:18420"/>
        <label>3</label>
    </ligand>
</feature>
<dbReference type="PANTHER" id="PTHR30270:SF0">
    <property type="entry name" value="THIAMINE-MONOPHOSPHATE KINASE"/>
    <property type="match status" value="1"/>
</dbReference>
<evidence type="ECO:0000259" key="4">
    <source>
        <dbReference type="Pfam" id="PF02769"/>
    </source>
</evidence>
<feature type="binding site" evidence="2">
    <location>
        <position position="30"/>
    </location>
    <ligand>
        <name>Mg(2+)</name>
        <dbReference type="ChEBI" id="CHEBI:18420"/>
        <label>3</label>
    </ligand>
</feature>
<keyword evidence="6" id="KW-1185">Reference proteome</keyword>
<dbReference type="EC" id="2.7.4.16" evidence="2"/>
<feature type="binding site" evidence="2">
    <location>
        <position position="75"/>
    </location>
    <ligand>
        <name>Mg(2+)</name>
        <dbReference type="ChEBI" id="CHEBI:18420"/>
        <label>3</label>
    </ligand>
</feature>
<accession>A0ABT7SRS8</accession>
<feature type="binding site" evidence="2">
    <location>
        <position position="213"/>
    </location>
    <ligand>
        <name>ATP</name>
        <dbReference type="ChEBI" id="CHEBI:30616"/>
    </ligand>
</feature>
<gene>
    <name evidence="2 5" type="primary">thiL</name>
    <name evidence="5" type="ORF">QEZ41_11360</name>
</gene>
<dbReference type="NCBIfam" id="TIGR01379">
    <property type="entry name" value="thiL"/>
    <property type="match status" value="1"/>
</dbReference>
<evidence type="ECO:0000313" key="6">
    <source>
        <dbReference type="Proteomes" id="UP001241056"/>
    </source>
</evidence>
<comment type="caution">
    <text evidence="2">Lacks conserved residue(s) required for the propagation of feature annotation.</text>
</comment>
<keyword evidence="2 5" id="KW-0418">Kinase</keyword>
<sequence length="317" mass="33488">MQEFELIRQIFRNADYAQPNAQIAQSIGDDCALLNIPAGQQLAVTTDSLLEHVHFPADADPFLLGQRALAVAVSDLAAAGAVPLAFTLALSLPHPDVAWLQSFSRGLAAMAQQCHIRLVGGDTTAGPLNIGITAMGCVPHGCGLLRSGAAVGELLFVSGPLGAAAAALRLFKHDSLLSADTQQQLLDAFWTPQPQLALGQWLRGKAGAVQDISDGLLADAAHIAHESGVQLCIEQHKVPLAQAAVACDAAQALSWALTGGDDYQLLFTLTPAYQEQLQHEFPQAVCIGYVQVGQGLQLVDDQGRLLSYTKTGYQHFG</sequence>
<dbReference type="Gene3D" id="3.90.650.10">
    <property type="entry name" value="PurM-like C-terminal domain"/>
    <property type="match status" value="1"/>
</dbReference>